<sequence length="197" mass="22304">MHCNNPQSQPLAQPEPKLHPHHQDTPIFDSASTPEPQRTEDILKKLRPTVIVIENPATYFTTPTKEFVVETPTAEPQFDHTPYPMPIVKPPLQQETPYNKVAAAFEHETPDKIDGCATNSFDLSQCSDFVCDFVCDFEVENANVFSKFPTANDEDDIELDKKVVDLQSSYFFKDCRSQLFLEDAILIVTIPTKDLTS</sequence>
<feature type="compositionally biased region" description="Polar residues" evidence="1">
    <location>
        <begin position="1"/>
        <end position="11"/>
    </location>
</feature>
<organism evidence="2 3">
    <name type="scientific">Citrus x changshan-huyou</name>
    <dbReference type="NCBI Taxonomy" id="2935761"/>
    <lineage>
        <taxon>Eukaryota</taxon>
        <taxon>Viridiplantae</taxon>
        <taxon>Streptophyta</taxon>
        <taxon>Embryophyta</taxon>
        <taxon>Tracheophyta</taxon>
        <taxon>Spermatophyta</taxon>
        <taxon>Magnoliopsida</taxon>
        <taxon>eudicotyledons</taxon>
        <taxon>Gunneridae</taxon>
        <taxon>Pentapetalae</taxon>
        <taxon>rosids</taxon>
        <taxon>malvids</taxon>
        <taxon>Sapindales</taxon>
        <taxon>Rutaceae</taxon>
        <taxon>Aurantioideae</taxon>
        <taxon>Citrus</taxon>
    </lineage>
</organism>
<reference evidence="2 3" key="1">
    <citation type="submission" date="2024-05" db="EMBL/GenBank/DDBJ databases">
        <title>Haplotype-resolved chromosome-level genome assembly of Huyou (Citrus changshanensis).</title>
        <authorList>
            <person name="Miao C."/>
            <person name="Chen W."/>
            <person name="Wu Y."/>
            <person name="Wang L."/>
            <person name="Zhao S."/>
            <person name="Grierson D."/>
            <person name="Xu C."/>
            <person name="Chen K."/>
        </authorList>
    </citation>
    <scope>NUCLEOTIDE SEQUENCE [LARGE SCALE GENOMIC DNA]</scope>
    <source>
        <strain evidence="2">01-14</strain>
        <tissue evidence="2">Leaf</tissue>
    </source>
</reference>
<dbReference type="Proteomes" id="UP001428341">
    <property type="component" value="Unassembled WGS sequence"/>
</dbReference>
<comment type="caution">
    <text evidence="2">The sequence shown here is derived from an EMBL/GenBank/DDBJ whole genome shotgun (WGS) entry which is preliminary data.</text>
</comment>
<protein>
    <submittedName>
        <fullName evidence="2">Uncharacterized protein</fullName>
    </submittedName>
</protein>
<evidence type="ECO:0000256" key="1">
    <source>
        <dbReference type="SAM" id="MobiDB-lite"/>
    </source>
</evidence>
<proteinExistence type="predicted"/>
<feature type="region of interest" description="Disordered" evidence="1">
    <location>
        <begin position="1"/>
        <end position="37"/>
    </location>
</feature>
<dbReference type="AlphaFoldDB" id="A0AAP0MSB9"/>
<keyword evidence="3" id="KW-1185">Reference proteome</keyword>
<evidence type="ECO:0000313" key="2">
    <source>
        <dbReference type="EMBL" id="KAK9222383.1"/>
    </source>
</evidence>
<name>A0AAP0MSB9_9ROSI</name>
<accession>A0AAP0MSB9</accession>
<dbReference type="EMBL" id="JBCGBO010000002">
    <property type="protein sequence ID" value="KAK9222383.1"/>
    <property type="molecule type" value="Genomic_DNA"/>
</dbReference>
<evidence type="ECO:0000313" key="3">
    <source>
        <dbReference type="Proteomes" id="UP001428341"/>
    </source>
</evidence>
<gene>
    <name evidence="2" type="ORF">WN944_010818</name>
</gene>